<feature type="compositionally biased region" description="Basic and acidic residues" evidence="1">
    <location>
        <begin position="7"/>
        <end position="38"/>
    </location>
</feature>
<proteinExistence type="predicted"/>
<feature type="region of interest" description="Disordered" evidence="1">
    <location>
        <begin position="1"/>
        <end position="48"/>
    </location>
</feature>
<evidence type="ECO:0000313" key="3">
    <source>
        <dbReference type="Proteomes" id="UP000770015"/>
    </source>
</evidence>
<accession>A0A9P8VBH6</accession>
<evidence type="ECO:0000313" key="2">
    <source>
        <dbReference type="EMBL" id="KAH6686261.1"/>
    </source>
</evidence>
<feature type="compositionally biased region" description="Basic and acidic residues" evidence="1">
    <location>
        <begin position="90"/>
        <end position="116"/>
    </location>
</feature>
<reference evidence="2" key="1">
    <citation type="journal article" date="2021" name="Nat. Commun.">
        <title>Genetic determinants of endophytism in the Arabidopsis root mycobiome.</title>
        <authorList>
            <person name="Mesny F."/>
            <person name="Miyauchi S."/>
            <person name="Thiergart T."/>
            <person name="Pickel B."/>
            <person name="Atanasova L."/>
            <person name="Karlsson M."/>
            <person name="Huettel B."/>
            <person name="Barry K.W."/>
            <person name="Haridas S."/>
            <person name="Chen C."/>
            <person name="Bauer D."/>
            <person name="Andreopoulos W."/>
            <person name="Pangilinan J."/>
            <person name="LaButti K."/>
            <person name="Riley R."/>
            <person name="Lipzen A."/>
            <person name="Clum A."/>
            <person name="Drula E."/>
            <person name="Henrissat B."/>
            <person name="Kohler A."/>
            <person name="Grigoriev I.V."/>
            <person name="Martin F.M."/>
            <person name="Hacquard S."/>
        </authorList>
    </citation>
    <scope>NUCLEOTIDE SEQUENCE</scope>
    <source>
        <strain evidence="2">MPI-SDFR-AT-0117</strain>
    </source>
</reference>
<evidence type="ECO:0000256" key="1">
    <source>
        <dbReference type="SAM" id="MobiDB-lite"/>
    </source>
</evidence>
<dbReference type="Proteomes" id="UP000770015">
    <property type="component" value="Unassembled WGS sequence"/>
</dbReference>
<comment type="caution">
    <text evidence="2">The sequence shown here is derived from an EMBL/GenBank/DDBJ whole genome shotgun (WGS) entry which is preliminary data.</text>
</comment>
<name>A0A9P8VBH6_9PEZI</name>
<dbReference type="EMBL" id="JAGSXJ010000013">
    <property type="protein sequence ID" value="KAH6686261.1"/>
    <property type="molecule type" value="Genomic_DNA"/>
</dbReference>
<sequence>MAGTEGRFGKEPVPEKPEREMSFKEKLDKAADEARQPSDDGENDSFMKPIIEKVTEYIPAATSILGDPKKEEEERQAAITKPTPGGPPERPIHDHNIEQFVKDQHRSKGEDGKLVN</sequence>
<dbReference type="AlphaFoldDB" id="A0A9P8VBH6"/>
<organism evidence="2 3">
    <name type="scientific">Plectosphaerella plurivora</name>
    <dbReference type="NCBI Taxonomy" id="936078"/>
    <lineage>
        <taxon>Eukaryota</taxon>
        <taxon>Fungi</taxon>
        <taxon>Dikarya</taxon>
        <taxon>Ascomycota</taxon>
        <taxon>Pezizomycotina</taxon>
        <taxon>Sordariomycetes</taxon>
        <taxon>Hypocreomycetidae</taxon>
        <taxon>Glomerellales</taxon>
        <taxon>Plectosphaerellaceae</taxon>
        <taxon>Plectosphaerella</taxon>
    </lineage>
</organism>
<gene>
    <name evidence="2" type="ORF">F5X68DRAFT_240555</name>
</gene>
<feature type="compositionally biased region" description="Basic and acidic residues" evidence="1">
    <location>
        <begin position="67"/>
        <end position="76"/>
    </location>
</feature>
<feature type="region of interest" description="Disordered" evidence="1">
    <location>
        <begin position="62"/>
        <end position="116"/>
    </location>
</feature>
<keyword evidence="3" id="KW-1185">Reference proteome</keyword>
<dbReference type="OrthoDB" id="3436397at2759"/>
<protein>
    <submittedName>
        <fullName evidence="2">Uncharacterized protein</fullName>
    </submittedName>
</protein>